<dbReference type="InterPro" id="IPR001304">
    <property type="entry name" value="C-type_lectin-like"/>
</dbReference>
<dbReference type="AlphaFoldDB" id="A0A7R9P9T6"/>
<dbReference type="SUPFAM" id="SSF56436">
    <property type="entry name" value="C-type lectin-like"/>
    <property type="match status" value="1"/>
</dbReference>
<dbReference type="SMART" id="SM00034">
    <property type="entry name" value="CLECT"/>
    <property type="match status" value="1"/>
</dbReference>
<dbReference type="InterPro" id="IPR016186">
    <property type="entry name" value="C-type_lectin-like/link_sf"/>
</dbReference>
<evidence type="ECO:0000313" key="2">
    <source>
        <dbReference type="EMBL" id="CAD7575418.1"/>
    </source>
</evidence>
<organism evidence="2">
    <name type="scientific">Timema californicum</name>
    <name type="common">California timema</name>
    <name type="synonym">Walking stick</name>
    <dbReference type="NCBI Taxonomy" id="61474"/>
    <lineage>
        <taxon>Eukaryota</taxon>
        <taxon>Metazoa</taxon>
        <taxon>Ecdysozoa</taxon>
        <taxon>Arthropoda</taxon>
        <taxon>Hexapoda</taxon>
        <taxon>Insecta</taxon>
        <taxon>Pterygota</taxon>
        <taxon>Neoptera</taxon>
        <taxon>Polyneoptera</taxon>
        <taxon>Phasmatodea</taxon>
        <taxon>Timematodea</taxon>
        <taxon>Timematoidea</taxon>
        <taxon>Timematidae</taxon>
        <taxon>Timema</taxon>
    </lineage>
</organism>
<dbReference type="CDD" id="cd00037">
    <property type="entry name" value="CLECT"/>
    <property type="match status" value="1"/>
</dbReference>
<proteinExistence type="predicted"/>
<dbReference type="EMBL" id="OE183189">
    <property type="protein sequence ID" value="CAD7575418.1"/>
    <property type="molecule type" value="Genomic_DNA"/>
</dbReference>
<name>A0A7R9P9T6_TIMCA</name>
<evidence type="ECO:0000259" key="1">
    <source>
        <dbReference type="PROSITE" id="PS50041"/>
    </source>
</evidence>
<reference evidence="2" key="1">
    <citation type="submission" date="2020-11" db="EMBL/GenBank/DDBJ databases">
        <authorList>
            <person name="Tran Van P."/>
        </authorList>
    </citation>
    <scope>NUCLEOTIDE SEQUENCE</scope>
</reference>
<dbReference type="PANTHER" id="PTHR22803">
    <property type="entry name" value="MANNOSE, PHOSPHOLIPASE, LECTIN RECEPTOR RELATED"/>
    <property type="match status" value="1"/>
</dbReference>
<dbReference type="Pfam" id="PF00059">
    <property type="entry name" value="Lectin_C"/>
    <property type="match status" value="1"/>
</dbReference>
<accession>A0A7R9P9T6</accession>
<feature type="domain" description="C-type lectin" evidence="1">
    <location>
        <begin position="505"/>
        <end position="625"/>
    </location>
</feature>
<gene>
    <name evidence="2" type="ORF">TCMB3V08_LOCUS8011</name>
</gene>
<sequence>MKSCAVRRITDFRSEKGVAKGMGRTGAVVGSYKSLSRPWGDLISSVSWGLLVAEESLESRGGVNLQEEGPLTTEVQRFAFGPTTSSRTCLTRREKPPPIYPTEIRTSISPSSAVELNTTSALANYATEAGVTLDIYSFSPRVSSIECSVGLSQLCKKSLPPTMRSTLAFQTTLWLILVAAHLASCESSSQQCPASRPYALSFSVVSRRNLTGHWKSELKMQNNGGSDVSGNKEDGPWEVDLVQTSEMTKSGEIFTVTAILEDVLAIMRTALDRMGQEDSSLCLEDDPRPVILAECFIVVAPTHLTSSEGLTLLCESPALTEGAKLAKVEGCPSCQAMTGLTAGTGKSVPKSLAAHVMCLFLDTWMPNPDTTGSQPTEIPNDCASNVSGVETLKQLLNATASEATSWLESQSSCMRCLNLVCDMRRWRHVSQYWCSEQCLRPKPQPSLLLSISKSTRDCGWSRELENTPFDCRIRLVSSRSVAAAVAGPPAKPGPGYELVPDLGYYKLHTSLVTWEEARNTCSQEGAHLAIPRSQKEVNDLLGILSRHPKIQDGELNKYAFTGIHDQYSEGHFMDIFGNPADMTVLKWFPGQPNDGGKALQNCIGLMREGKINDIYCHNKLPFLCEQKIQVY</sequence>
<dbReference type="Gene3D" id="3.10.100.10">
    <property type="entry name" value="Mannose-Binding Protein A, subunit A"/>
    <property type="match status" value="1"/>
</dbReference>
<dbReference type="PROSITE" id="PS50041">
    <property type="entry name" value="C_TYPE_LECTIN_2"/>
    <property type="match status" value="1"/>
</dbReference>
<dbReference type="InterPro" id="IPR016187">
    <property type="entry name" value="CTDL_fold"/>
</dbReference>
<dbReference type="InterPro" id="IPR050111">
    <property type="entry name" value="C-type_lectin/snaclec_domain"/>
</dbReference>
<protein>
    <submittedName>
        <fullName evidence="2">(California timema) hypothetical protein</fullName>
    </submittedName>
</protein>